<evidence type="ECO:0000256" key="4">
    <source>
        <dbReference type="ARBA" id="ARBA00022691"/>
    </source>
</evidence>
<name>A0A0B6RTG0_BURPL</name>
<feature type="binding site" evidence="5">
    <location>
        <position position="117"/>
    </location>
    <ligand>
        <name>S-adenosyl-L-methionine</name>
        <dbReference type="ChEBI" id="CHEBI:59789"/>
    </ligand>
</feature>
<evidence type="ECO:0000256" key="5">
    <source>
        <dbReference type="HAMAP-Rule" id="MF_00472"/>
    </source>
</evidence>
<comment type="function">
    <text evidence="5">O-methyltransferase that catalyzes the 2 O-methylation steps in the ubiquinone biosynthetic pathway.</text>
</comment>
<keyword evidence="4 5" id="KW-0949">S-adenosyl-L-methionine</keyword>
<dbReference type="SUPFAM" id="SSF53335">
    <property type="entry name" value="S-adenosyl-L-methionine-dependent methyltransferases"/>
    <property type="match status" value="1"/>
</dbReference>
<dbReference type="Pfam" id="PF13489">
    <property type="entry name" value="Methyltransf_23"/>
    <property type="match status" value="1"/>
</dbReference>
<evidence type="ECO:0000256" key="3">
    <source>
        <dbReference type="ARBA" id="ARBA00022688"/>
    </source>
</evidence>
<comment type="catalytic activity">
    <reaction evidence="5">
        <text>a 3-demethylubiquinol + S-adenosyl-L-methionine = a ubiquinol + S-adenosyl-L-homocysteine + H(+)</text>
        <dbReference type="Rhea" id="RHEA:44380"/>
        <dbReference type="Rhea" id="RHEA-COMP:9566"/>
        <dbReference type="Rhea" id="RHEA-COMP:10914"/>
        <dbReference type="ChEBI" id="CHEBI:15378"/>
        <dbReference type="ChEBI" id="CHEBI:17976"/>
        <dbReference type="ChEBI" id="CHEBI:57856"/>
        <dbReference type="ChEBI" id="CHEBI:59789"/>
        <dbReference type="ChEBI" id="CHEBI:84422"/>
        <dbReference type="EC" id="2.1.1.64"/>
    </reaction>
</comment>
<dbReference type="EC" id="2.1.1.222" evidence="5"/>
<dbReference type="HOGENOM" id="CLU_042432_5_0_4"/>
<keyword evidence="2 5" id="KW-0808">Transferase</keyword>
<comment type="pathway">
    <text evidence="5">Cofactor biosynthesis; ubiquinone biosynthesis.</text>
</comment>
<dbReference type="InterPro" id="IPR010233">
    <property type="entry name" value="UbiG_MeTrfase"/>
</dbReference>
<reference evidence="7" key="1">
    <citation type="submission" date="2011-03" db="EMBL/GenBank/DDBJ databases">
        <authorList>
            <person name="Voget S."/>
            <person name="Streit W.R."/>
            <person name="Jaeger K.E."/>
            <person name="Daniel R."/>
        </authorList>
    </citation>
    <scope>NUCLEOTIDE SEQUENCE [LARGE SCALE GENOMIC DNA]</scope>
    <source>
        <strain evidence="7">PG1</strain>
    </source>
</reference>
<feature type="binding site" evidence="5">
    <location>
        <position position="182"/>
    </location>
    <ligand>
        <name>S-adenosyl-L-methionine</name>
        <dbReference type="ChEBI" id="CHEBI:59789"/>
    </ligand>
</feature>
<reference evidence="6 7" key="2">
    <citation type="journal article" date="2016" name="Appl. Microbiol. Biotechnol.">
        <title>Mutations improving production and secretion of extracellular lipase by Burkholderia glumae PG1.</title>
        <authorList>
            <person name="Knapp A."/>
            <person name="Voget S."/>
            <person name="Gao R."/>
            <person name="Zaburannyi N."/>
            <person name="Krysciak D."/>
            <person name="Breuer M."/>
            <person name="Hauer B."/>
            <person name="Streit W.R."/>
            <person name="Muller R."/>
            <person name="Daniel R."/>
            <person name="Jaeger K.E."/>
        </authorList>
    </citation>
    <scope>NUCLEOTIDE SEQUENCE [LARGE SCALE GENOMIC DNA]</scope>
    <source>
        <strain evidence="6 7">PG1</strain>
    </source>
</reference>
<proteinExistence type="inferred from homology"/>
<dbReference type="GO" id="GO:0010420">
    <property type="term" value="F:polyprenyldihydroxybenzoate methyltransferase activity"/>
    <property type="evidence" value="ECO:0007669"/>
    <property type="project" value="InterPro"/>
</dbReference>
<keyword evidence="6" id="KW-0830">Ubiquinone</keyword>
<feature type="binding site" evidence="5">
    <location>
        <position position="138"/>
    </location>
    <ligand>
        <name>S-adenosyl-L-methionine</name>
        <dbReference type="ChEBI" id="CHEBI:59789"/>
    </ligand>
</feature>
<dbReference type="PANTHER" id="PTHR43464">
    <property type="entry name" value="METHYLTRANSFERASE"/>
    <property type="match status" value="1"/>
</dbReference>
<dbReference type="AlphaFoldDB" id="A0A0B6RTG0"/>
<keyword evidence="7" id="KW-1185">Reference proteome</keyword>
<keyword evidence="1 5" id="KW-0489">Methyltransferase</keyword>
<dbReference type="GO" id="GO:0102208">
    <property type="term" value="F:2-polyprenyl-6-hydroxyphenol methylase activity"/>
    <property type="evidence" value="ECO:0007669"/>
    <property type="project" value="UniProtKB-EC"/>
</dbReference>
<feature type="binding site" evidence="5">
    <location>
        <position position="98"/>
    </location>
    <ligand>
        <name>S-adenosyl-L-methionine</name>
        <dbReference type="ChEBI" id="CHEBI:59789"/>
    </ligand>
</feature>
<dbReference type="EC" id="2.1.1.64" evidence="5"/>
<dbReference type="GO" id="GO:0032259">
    <property type="term" value="P:methylation"/>
    <property type="evidence" value="ECO:0007669"/>
    <property type="project" value="UniProtKB-KW"/>
</dbReference>
<gene>
    <name evidence="6" type="primary">ubiG2</name>
    <name evidence="5" type="synonym">ubiG</name>
    <name evidence="6" type="ORF">BGL_1c09050</name>
</gene>
<dbReference type="UniPathway" id="UPA00232"/>
<evidence type="ECO:0000256" key="2">
    <source>
        <dbReference type="ARBA" id="ARBA00022679"/>
    </source>
</evidence>
<dbReference type="CDD" id="cd02440">
    <property type="entry name" value="AdoMet_MTases"/>
    <property type="match status" value="1"/>
</dbReference>
<organism evidence="6 7">
    <name type="scientific">Burkholderia plantarii</name>
    <dbReference type="NCBI Taxonomy" id="41899"/>
    <lineage>
        <taxon>Bacteria</taxon>
        <taxon>Pseudomonadati</taxon>
        <taxon>Pseudomonadota</taxon>
        <taxon>Betaproteobacteria</taxon>
        <taxon>Burkholderiales</taxon>
        <taxon>Burkholderiaceae</taxon>
        <taxon>Burkholderia</taxon>
    </lineage>
</organism>
<keyword evidence="3 5" id="KW-0831">Ubiquinone biosynthesis</keyword>
<dbReference type="HAMAP" id="MF_00472">
    <property type="entry name" value="UbiG"/>
    <property type="match status" value="1"/>
</dbReference>
<dbReference type="KEGG" id="bgp:BGL_1c09050"/>
<protein>
    <recommendedName>
        <fullName evidence="5">Ubiquinone biosynthesis O-methyltransferase</fullName>
    </recommendedName>
    <alternativeName>
        <fullName evidence="5">2-polyprenyl-6-hydroxyphenol methylase</fullName>
        <ecNumber evidence="5">2.1.1.222</ecNumber>
    </alternativeName>
    <alternativeName>
        <fullName evidence="5">3-demethylubiquinone 3-O-methyltransferase</fullName>
        <ecNumber evidence="5">2.1.1.64</ecNumber>
    </alternativeName>
</protein>
<sequence>MARSKCRSKWVGSNLSGYRSLEAPPRRGFFISTPGHRPPGGSRSRPLIYSGLAPSPRFPLADMTNADPHELQKFSDLAHKWWDPNAEFKPLHDLNPVRLGWIDAHAHLPGKRVLDIGCGGGILSESMAALGAHVKGIDLSTEALGVADLHSLESGVTVDYEAIAAESIAEREPGSYDVVTCMEMLEHVPSPANIVAACSTLVKPGGWVFFSTLNRNVKAYLLAVIGAEYVAQLLPKGTHDYARFIRPSELAGFIRATDLHVAEIRGITYHPLTKRFALSNDTDVNYLVACRRHA</sequence>
<dbReference type="Gene3D" id="3.40.50.150">
    <property type="entry name" value="Vaccinia Virus protein VP39"/>
    <property type="match status" value="1"/>
</dbReference>
<dbReference type="EMBL" id="CP002580">
    <property type="protein sequence ID" value="AJK45434.1"/>
    <property type="molecule type" value="Genomic_DNA"/>
</dbReference>
<dbReference type="PANTHER" id="PTHR43464:SF19">
    <property type="entry name" value="UBIQUINONE BIOSYNTHESIS O-METHYLTRANSFERASE, MITOCHONDRIAL"/>
    <property type="match status" value="1"/>
</dbReference>
<accession>A0A0B6RTG0</accession>
<evidence type="ECO:0000313" key="6">
    <source>
        <dbReference type="EMBL" id="AJK45434.1"/>
    </source>
</evidence>
<dbReference type="GO" id="GO:0061542">
    <property type="term" value="F:3-demethylubiquinol 3-O-methyltransferase activity"/>
    <property type="evidence" value="ECO:0007669"/>
    <property type="project" value="UniProtKB-UniRule"/>
</dbReference>
<evidence type="ECO:0000313" key="7">
    <source>
        <dbReference type="Proteomes" id="UP000031838"/>
    </source>
</evidence>
<dbReference type="FunFam" id="3.40.50.150:FF:000028">
    <property type="entry name" value="Ubiquinone biosynthesis O-methyltransferase"/>
    <property type="match status" value="1"/>
</dbReference>
<dbReference type="NCBIfam" id="TIGR01983">
    <property type="entry name" value="UbiG"/>
    <property type="match status" value="1"/>
</dbReference>
<comment type="catalytic activity">
    <reaction evidence="5">
        <text>a 3-(all-trans-polyprenyl)benzene-1,2-diol + S-adenosyl-L-methionine = a 2-methoxy-6-(all-trans-polyprenyl)phenol + S-adenosyl-L-homocysteine + H(+)</text>
        <dbReference type="Rhea" id="RHEA:31411"/>
        <dbReference type="Rhea" id="RHEA-COMP:9550"/>
        <dbReference type="Rhea" id="RHEA-COMP:9551"/>
        <dbReference type="ChEBI" id="CHEBI:15378"/>
        <dbReference type="ChEBI" id="CHEBI:57856"/>
        <dbReference type="ChEBI" id="CHEBI:59789"/>
        <dbReference type="ChEBI" id="CHEBI:62729"/>
        <dbReference type="ChEBI" id="CHEBI:62731"/>
        <dbReference type="EC" id="2.1.1.222"/>
    </reaction>
</comment>
<dbReference type="Proteomes" id="UP000031838">
    <property type="component" value="Chromosome 1"/>
</dbReference>
<dbReference type="InterPro" id="IPR029063">
    <property type="entry name" value="SAM-dependent_MTases_sf"/>
</dbReference>
<evidence type="ECO:0000256" key="1">
    <source>
        <dbReference type="ARBA" id="ARBA00022603"/>
    </source>
</evidence>
<comment type="similarity">
    <text evidence="5">Belongs to the methyltransferase superfamily. UbiG/COQ3 family.</text>
</comment>